<dbReference type="AlphaFoldDB" id="A0A0C3ATA5"/>
<reference evidence="2 3" key="1">
    <citation type="submission" date="2014-04" db="EMBL/GenBank/DDBJ databases">
        <authorList>
            <consortium name="DOE Joint Genome Institute"/>
            <person name="Kuo A."/>
            <person name="Zuccaro A."/>
            <person name="Kohler A."/>
            <person name="Nagy L.G."/>
            <person name="Floudas D."/>
            <person name="Copeland A."/>
            <person name="Barry K.W."/>
            <person name="Cichocki N."/>
            <person name="Veneault-Fourrey C."/>
            <person name="LaButti K."/>
            <person name="Lindquist E.A."/>
            <person name="Lipzen A."/>
            <person name="Lundell T."/>
            <person name="Morin E."/>
            <person name="Murat C."/>
            <person name="Sun H."/>
            <person name="Tunlid A."/>
            <person name="Henrissat B."/>
            <person name="Grigoriev I.V."/>
            <person name="Hibbett D.S."/>
            <person name="Martin F."/>
            <person name="Nordberg H.P."/>
            <person name="Cantor M.N."/>
            <person name="Hua S.X."/>
        </authorList>
    </citation>
    <scope>NUCLEOTIDE SEQUENCE [LARGE SCALE GENOMIC DNA]</scope>
    <source>
        <strain evidence="2 3">MAFF 305830</strain>
    </source>
</reference>
<feature type="domain" description="ORC1/DEAH AAA+ ATPase" evidence="1">
    <location>
        <begin position="28"/>
        <end position="129"/>
    </location>
</feature>
<dbReference type="OrthoDB" id="2941463at2759"/>
<reference evidence="3" key="2">
    <citation type="submission" date="2015-01" db="EMBL/GenBank/DDBJ databases">
        <title>Evolutionary Origins and Diversification of the Mycorrhizal Mutualists.</title>
        <authorList>
            <consortium name="DOE Joint Genome Institute"/>
            <consortium name="Mycorrhizal Genomics Consortium"/>
            <person name="Kohler A."/>
            <person name="Kuo A."/>
            <person name="Nagy L.G."/>
            <person name="Floudas D."/>
            <person name="Copeland A."/>
            <person name="Barry K.W."/>
            <person name="Cichocki N."/>
            <person name="Veneault-Fourrey C."/>
            <person name="LaButti K."/>
            <person name="Lindquist E.A."/>
            <person name="Lipzen A."/>
            <person name="Lundell T."/>
            <person name="Morin E."/>
            <person name="Murat C."/>
            <person name="Riley R."/>
            <person name="Ohm R."/>
            <person name="Sun H."/>
            <person name="Tunlid A."/>
            <person name="Henrissat B."/>
            <person name="Grigoriev I.V."/>
            <person name="Hibbett D.S."/>
            <person name="Martin F."/>
        </authorList>
    </citation>
    <scope>NUCLEOTIDE SEQUENCE [LARGE SCALE GENOMIC DNA]</scope>
    <source>
        <strain evidence="3">MAFF 305830</strain>
    </source>
</reference>
<name>A0A0C3ATA5_SERVB</name>
<evidence type="ECO:0000259" key="1">
    <source>
        <dbReference type="Pfam" id="PF13401"/>
    </source>
</evidence>
<dbReference type="PANTHER" id="PTHR22845:SF5">
    <property type="entry name" value="APOPTOTIC PROTEASE-ACTIVATING FACTOR 1"/>
    <property type="match status" value="1"/>
</dbReference>
<dbReference type="GO" id="GO:0016887">
    <property type="term" value="F:ATP hydrolysis activity"/>
    <property type="evidence" value="ECO:0007669"/>
    <property type="project" value="InterPro"/>
</dbReference>
<gene>
    <name evidence="2" type="ORF">M408DRAFT_77815</name>
</gene>
<proteinExistence type="predicted"/>
<dbReference type="EMBL" id="KN824340">
    <property type="protein sequence ID" value="KIM23249.1"/>
    <property type="molecule type" value="Genomic_DNA"/>
</dbReference>
<evidence type="ECO:0000313" key="2">
    <source>
        <dbReference type="EMBL" id="KIM23249.1"/>
    </source>
</evidence>
<dbReference type="HOGENOM" id="CLU_084525_0_0_1"/>
<dbReference type="InterPro" id="IPR027417">
    <property type="entry name" value="P-loop_NTPase"/>
</dbReference>
<dbReference type="Pfam" id="PF13401">
    <property type="entry name" value="AAA_22"/>
    <property type="match status" value="1"/>
</dbReference>
<dbReference type="PANTHER" id="PTHR22845">
    <property type="entry name" value="APOPTOTIC PROTEASE-ACTIVATING FACTOR 1"/>
    <property type="match status" value="1"/>
</dbReference>
<organism evidence="2 3">
    <name type="scientific">Serendipita vermifera MAFF 305830</name>
    <dbReference type="NCBI Taxonomy" id="933852"/>
    <lineage>
        <taxon>Eukaryota</taxon>
        <taxon>Fungi</taxon>
        <taxon>Dikarya</taxon>
        <taxon>Basidiomycota</taxon>
        <taxon>Agaricomycotina</taxon>
        <taxon>Agaricomycetes</taxon>
        <taxon>Sebacinales</taxon>
        <taxon>Serendipitaceae</taxon>
        <taxon>Serendipita</taxon>
    </lineage>
</organism>
<keyword evidence="3" id="KW-1185">Reference proteome</keyword>
<dbReference type="InterPro" id="IPR049945">
    <property type="entry name" value="AAA_22"/>
</dbReference>
<evidence type="ECO:0000313" key="3">
    <source>
        <dbReference type="Proteomes" id="UP000054097"/>
    </source>
</evidence>
<accession>A0A0C3ATA5</accession>
<dbReference type="Proteomes" id="UP000054097">
    <property type="component" value="Unassembled WGS sequence"/>
</dbReference>
<protein>
    <recommendedName>
        <fullName evidence="1">ORC1/DEAH AAA+ ATPase domain-containing protein</fullName>
    </recommendedName>
</protein>
<dbReference type="SUPFAM" id="SSF52540">
    <property type="entry name" value="P-loop containing nucleoside triphosphate hydrolases"/>
    <property type="match status" value="1"/>
</dbReference>
<sequence length="231" mass="25917">PSITPHYVLREEELGLMLQHLIDSNSQEQKIFCITGPEGSGKTQLVASFLQGCQSQYIHSVFVDASSPSNIKADLQTWARSLGDGHEHDIWEDARNLLASGSHQGHWILVFDNADDTSVNLVTFLPKCYSGTIVITSRNKTVGNMAKTYHLELNRMKPSEALATLLMAARRELPIPEPELADARKLMEKLNYNPAALTKAGTYCHQLSSTIQGEFQPYTFTQYLNLYFKEK</sequence>
<feature type="non-terminal residue" evidence="2">
    <location>
        <position position="1"/>
    </location>
</feature>
<dbReference type="Gene3D" id="3.40.50.300">
    <property type="entry name" value="P-loop containing nucleotide triphosphate hydrolases"/>
    <property type="match status" value="1"/>
</dbReference>